<evidence type="ECO:0000313" key="2">
    <source>
        <dbReference type="Proteomes" id="UP000654471"/>
    </source>
</evidence>
<comment type="caution">
    <text evidence="1">The sequence shown here is derived from an EMBL/GenBank/DDBJ whole genome shotgun (WGS) entry which is preliminary data.</text>
</comment>
<name>A0ABQ2VAJ5_9ACTN</name>
<evidence type="ECO:0000313" key="1">
    <source>
        <dbReference type="EMBL" id="GGU77094.1"/>
    </source>
</evidence>
<protein>
    <submittedName>
        <fullName evidence="1">Uncharacterized protein</fullName>
    </submittedName>
</protein>
<accession>A0ABQ2VAJ5</accession>
<reference evidence="2" key="1">
    <citation type="journal article" date="2019" name="Int. J. Syst. Evol. Microbiol.">
        <title>The Global Catalogue of Microorganisms (GCM) 10K type strain sequencing project: providing services to taxonomists for standard genome sequencing and annotation.</title>
        <authorList>
            <consortium name="The Broad Institute Genomics Platform"/>
            <consortium name="The Broad Institute Genome Sequencing Center for Infectious Disease"/>
            <person name="Wu L."/>
            <person name="Ma J."/>
        </authorList>
    </citation>
    <scope>NUCLEOTIDE SEQUENCE [LARGE SCALE GENOMIC DNA]</scope>
    <source>
        <strain evidence="2">JCM 3399</strain>
    </source>
</reference>
<gene>
    <name evidence="1" type="ORF">GCM10010211_48760</name>
</gene>
<dbReference type="Proteomes" id="UP000654471">
    <property type="component" value="Unassembled WGS sequence"/>
</dbReference>
<keyword evidence="2" id="KW-1185">Reference proteome</keyword>
<sequence length="93" mass="9511">MRLGPAELAVLAPTYGSLDRGSLSGGLDPVMPPAERCQVGLSMVVTGSNVVHVGGWLGTPHAVLVSGCALMAVAVQDAAPNLLPVRWQTFSST</sequence>
<proteinExistence type="predicted"/>
<organism evidence="1 2">
    <name type="scientific">Streptomyces albospinus</name>
    <dbReference type="NCBI Taxonomy" id="285515"/>
    <lineage>
        <taxon>Bacteria</taxon>
        <taxon>Bacillati</taxon>
        <taxon>Actinomycetota</taxon>
        <taxon>Actinomycetes</taxon>
        <taxon>Kitasatosporales</taxon>
        <taxon>Streptomycetaceae</taxon>
        <taxon>Streptomyces</taxon>
    </lineage>
</organism>
<dbReference type="EMBL" id="BMRP01000018">
    <property type="protein sequence ID" value="GGU77094.1"/>
    <property type="molecule type" value="Genomic_DNA"/>
</dbReference>